<evidence type="ECO:0000256" key="2">
    <source>
        <dbReference type="ARBA" id="ARBA00023295"/>
    </source>
</evidence>
<dbReference type="InterPro" id="IPR011496">
    <property type="entry name" value="O-GlcNAcase_cat"/>
</dbReference>
<keyword evidence="7" id="KW-1185">Reference proteome</keyword>
<dbReference type="RefSeq" id="WP_051281478.1">
    <property type="nucleotide sequence ID" value="NZ_LR134363.1"/>
</dbReference>
<dbReference type="Proteomes" id="UP000276899">
    <property type="component" value="Chromosome"/>
</dbReference>
<dbReference type="GO" id="GO:0015929">
    <property type="term" value="F:hexosaminidase activity"/>
    <property type="evidence" value="ECO:0007669"/>
    <property type="project" value="UniProtKB-ARBA"/>
</dbReference>
<dbReference type="GO" id="GO:1901135">
    <property type="term" value="P:carbohydrate derivative metabolic process"/>
    <property type="evidence" value="ECO:0007669"/>
    <property type="project" value="UniProtKB-ARBA"/>
</dbReference>
<evidence type="ECO:0000256" key="1">
    <source>
        <dbReference type="ARBA" id="ARBA00022801"/>
    </source>
</evidence>
<dbReference type="PANTHER" id="PTHR13170:SF16">
    <property type="entry name" value="PROTEIN O-GLCNACASE"/>
    <property type="match status" value="1"/>
</dbReference>
<accession>A0A448KCM5</accession>
<evidence type="ECO:0000256" key="4">
    <source>
        <dbReference type="SAM" id="SignalP"/>
    </source>
</evidence>
<dbReference type="Pfam" id="PF02838">
    <property type="entry name" value="Glyco_hydro_20b"/>
    <property type="match status" value="1"/>
</dbReference>
<keyword evidence="1 3" id="KW-0378">Hydrolase</keyword>
<dbReference type="InterPro" id="IPR015882">
    <property type="entry name" value="HEX_bac_N"/>
</dbReference>
<dbReference type="Gene3D" id="1.20.58.460">
    <property type="entry name" value="Hyaluronidase post-catalytic domain-like"/>
    <property type="match status" value="1"/>
</dbReference>
<keyword evidence="2 3" id="KW-0326">Glycosidase</keyword>
<dbReference type="Pfam" id="PF07555">
    <property type="entry name" value="NAGidase"/>
    <property type="match status" value="1"/>
</dbReference>
<dbReference type="InterPro" id="IPR029018">
    <property type="entry name" value="Hex-like_dom2"/>
</dbReference>
<protein>
    <submittedName>
        <fullName evidence="6">O-GlcNAcase nagJ</fullName>
        <ecNumber evidence="6">3.2.1.169</ecNumber>
    </submittedName>
</protein>
<organism evidence="6 7">
    <name type="scientific">Actinomyces slackii</name>
    <dbReference type="NCBI Taxonomy" id="52774"/>
    <lineage>
        <taxon>Bacteria</taxon>
        <taxon>Bacillati</taxon>
        <taxon>Actinomycetota</taxon>
        <taxon>Actinomycetes</taxon>
        <taxon>Actinomycetales</taxon>
        <taxon>Actinomycetaceae</taxon>
        <taxon>Actinomyces</taxon>
    </lineage>
</organism>
<evidence type="ECO:0000313" key="7">
    <source>
        <dbReference type="Proteomes" id="UP000276899"/>
    </source>
</evidence>
<dbReference type="InterPro" id="IPR051822">
    <property type="entry name" value="Glycosyl_Hydrolase_84"/>
</dbReference>
<dbReference type="KEGG" id="asla:NCTC11923_01310"/>
<dbReference type="PROSITE" id="PS52009">
    <property type="entry name" value="GH84"/>
    <property type="match status" value="1"/>
</dbReference>
<dbReference type="STRING" id="1278298.GCA_000428685_01884"/>
<dbReference type="SUPFAM" id="SSF51445">
    <property type="entry name" value="(Trans)glycosidases"/>
    <property type="match status" value="1"/>
</dbReference>
<dbReference type="InterPro" id="IPR017853">
    <property type="entry name" value="GH"/>
</dbReference>
<dbReference type="PANTHER" id="PTHR13170">
    <property type="entry name" value="O-GLCNACASE"/>
    <property type="match status" value="1"/>
</dbReference>
<feature type="domain" description="GH84" evidence="5">
    <location>
        <begin position="176"/>
        <end position="458"/>
    </location>
</feature>
<sequence length="645" mass="69280">MDLINRGSARPFPTLIITVLAGLVLSVLPSAPVAHAAPAPPVLSPMPQSVTWQGPAVDLTGKVQITKVGTKAGDDVVAQATRIVKKAGGTVVTSGATARIVVGTADGKPVTQGGLTLDVPTQAEGYALATVTSGVPTAVAVGADADGAFYATTVLEQLTIGGSVTGALIKDWPTMPVRGMVEGFYGIPWSHQARMDIMSYMGAQRMNTYIYAPKDDPYLRAKWRELYPAAELERMKALGKAAQAAHLDLVVTLSPGDSICYSSDEDYKAAVAVFEQLRGIGIKNFYVAFDDTTWELGCDSDKAAFTGAGELEGLAQAQAHFLNRIQRDYIKAKGLPDLWTVPTQYTGTEATVYKTTLGKALDNAVAVQWTGISVVTDSITTAQATQAAANYGTDRLVIWDNFPANDGENQARLFLGPMPAREATLGSAITGITTNPMIQPYASRLALAEYASFTWHPAKHDAQATRDKAIAEIVGKSSGTEWETMQAFIDVQEQWEFTGWQATDTWNDIYRFIWALEGSDEAWLEAKAATLRARLRLLRNAPTTLEGIAATGFYTDTKPWMDVTSNWASADLAAIDLLLALRRGDTQAAQKANATMESMVTWTTKGRVNTLDDKGNVVTNGIVPKVGENAMSELVDQARTAWANR</sequence>
<dbReference type="AlphaFoldDB" id="A0A448KCM5"/>
<dbReference type="SUPFAM" id="SSF55545">
    <property type="entry name" value="beta-N-acetylhexosaminidase-like domain"/>
    <property type="match status" value="1"/>
</dbReference>
<dbReference type="EMBL" id="LR134363">
    <property type="protein sequence ID" value="VEG74673.1"/>
    <property type="molecule type" value="Genomic_DNA"/>
</dbReference>
<comment type="similarity">
    <text evidence="3">Belongs to the glycosyl hydrolase 84 family.</text>
</comment>
<evidence type="ECO:0000313" key="6">
    <source>
        <dbReference type="EMBL" id="VEG74673.1"/>
    </source>
</evidence>
<dbReference type="GO" id="GO:0102571">
    <property type="term" value="F:[protein]-3-O-(N-acetyl-D-glucosaminyl)-L-serine/L-threonine O-N-acetyl-alpha-D-glucosaminase activity"/>
    <property type="evidence" value="ECO:0007669"/>
    <property type="project" value="UniProtKB-EC"/>
</dbReference>
<dbReference type="Gene3D" id="3.30.379.10">
    <property type="entry name" value="Chitobiase/beta-hexosaminidase domain 2-like"/>
    <property type="match status" value="1"/>
</dbReference>
<proteinExistence type="inferred from homology"/>
<feature type="chain" id="PRO_5018969019" evidence="4">
    <location>
        <begin position="37"/>
        <end position="645"/>
    </location>
</feature>
<evidence type="ECO:0000259" key="5">
    <source>
        <dbReference type="PROSITE" id="PS52009"/>
    </source>
</evidence>
<evidence type="ECO:0000256" key="3">
    <source>
        <dbReference type="PROSITE-ProRule" id="PRU01353"/>
    </source>
</evidence>
<gene>
    <name evidence="6" type="primary">nagJ</name>
    <name evidence="6" type="ORF">NCTC11923_01310</name>
</gene>
<dbReference type="GO" id="GO:0005975">
    <property type="term" value="P:carbohydrate metabolic process"/>
    <property type="evidence" value="ECO:0007669"/>
    <property type="project" value="UniProtKB-ARBA"/>
</dbReference>
<dbReference type="Gene3D" id="3.20.20.80">
    <property type="entry name" value="Glycosidases"/>
    <property type="match status" value="1"/>
</dbReference>
<reference evidence="6 7" key="1">
    <citation type="submission" date="2018-12" db="EMBL/GenBank/DDBJ databases">
        <authorList>
            <consortium name="Pathogen Informatics"/>
        </authorList>
    </citation>
    <scope>NUCLEOTIDE SEQUENCE [LARGE SCALE GENOMIC DNA]</scope>
    <source>
        <strain evidence="6 7">NCTC11923</strain>
    </source>
</reference>
<keyword evidence="4" id="KW-0732">Signal</keyword>
<feature type="active site" description="Proton donor" evidence="3">
    <location>
        <position position="291"/>
    </location>
</feature>
<name>A0A448KCM5_9ACTO</name>
<feature type="signal peptide" evidence="4">
    <location>
        <begin position="1"/>
        <end position="36"/>
    </location>
</feature>
<dbReference type="EC" id="3.2.1.169" evidence="6"/>